<gene>
    <name evidence="1" type="ORF">MRB53_032991</name>
</gene>
<evidence type="ECO:0000313" key="2">
    <source>
        <dbReference type="Proteomes" id="UP001234297"/>
    </source>
</evidence>
<keyword evidence="2" id="KW-1185">Reference proteome</keyword>
<dbReference type="Proteomes" id="UP001234297">
    <property type="component" value="Chromosome 11"/>
</dbReference>
<accession>A0ACC2KT93</accession>
<sequence>MASTEQERKDKKEQEEEAAGGEDEDTGAQIAPIVRLEEVAVTTGEEDEHVLLDLKAKLYRFDKEGNQWKERGVGSVKLLKHKETGKVRLVMRQAKTLKICANHLVIPSITIQEHAGNDKSCVWHAADFSDGELKDELFCIRFGSVENCKHFMEMFEEVAQSQGKKEENKDATSAAGLLESLSVIENKSNDVNSNEEVPIATKDEKKEAESDETKLDGEKKDGEPSLGAQA</sequence>
<name>A0ACC2KT93_PERAE</name>
<evidence type="ECO:0000313" key="1">
    <source>
        <dbReference type="EMBL" id="KAJ8624461.1"/>
    </source>
</evidence>
<comment type="caution">
    <text evidence="1">The sequence shown here is derived from an EMBL/GenBank/DDBJ whole genome shotgun (WGS) entry which is preliminary data.</text>
</comment>
<proteinExistence type="predicted"/>
<dbReference type="EMBL" id="CM056819">
    <property type="protein sequence ID" value="KAJ8624461.1"/>
    <property type="molecule type" value="Genomic_DNA"/>
</dbReference>
<reference evidence="1 2" key="1">
    <citation type="journal article" date="2022" name="Hortic Res">
        <title>A haplotype resolved chromosomal level avocado genome allows analysis of novel avocado genes.</title>
        <authorList>
            <person name="Nath O."/>
            <person name="Fletcher S.J."/>
            <person name="Hayward A."/>
            <person name="Shaw L.M."/>
            <person name="Masouleh A.K."/>
            <person name="Furtado A."/>
            <person name="Henry R.J."/>
            <person name="Mitter N."/>
        </authorList>
    </citation>
    <scope>NUCLEOTIDE SEQUENCE [LARGE SCALE GENOMIC DNA]</scope>
    <source>
        <strain evidence="2">cv. Hass</strain>
    </source>
</reference>
<protein>
    <submittedName>
        <fullName evidence="1">Uncharacterized protein</fullName>
    </submittedName>
</protein>
<organism evidence="1 2">
    <name type="scientific">Persea americana</name>
    <name type="common">Avocado</name>
    <dbReference type="NCBI Taxonomy" id="3435"/>
    <lineage>
        <taxon>Eukaryota</taxon>
        <taxon>Viridiplantae</taxon>
        <taxon>Streptophyta</taxon>
        <taxon>Embryophyta</taxon>
        <taxon>Tracheophyta</taxon>
        <taxon>Spermatophyta</taxon>
        <taxon>Magnoliopsida</taxon>
        <taxon>Magnoliidae</taxon>
        <taxon>Laurales</taxon>
        <taxon>Lauraceae</taxon>
        <taxon>Persea</taxon>
    </lineage>
</organism>